<name>A0ABT7VQZ1_9GAMM</name>
<sequence>MEREKPHPGRWKRNSNGDVMYSTVFTFQRGYFQVGSLGDLFCTNNPEG</sequence>
<keyword evidence="2" id="KW-1185">Reference proteome</keyword>
<accession>A0ABT7VQZ1</accession>
<organism evidence="1 2">
    <name type="scientific">Candidatus Marithioploca araucensis</name>
    <dbReference type="NCBI Taxonomy" id="70273"/>
    <lineage>
        <taxon>Bacteria</taxon>
        <taxon>Pseudomonadati</taxon>
        <taxon>Pseudomonadota</taxon>
        <taxon>Gammaproteobacteria</taxon>
        <taxon>Thiotrichales</taxon>
        <taxon>Thiotrichaceae</taxon>
        <taxon>Candidatus Marithioploca</taxon>
    </lineage>
</organism>
<reference evidence="1" key="1">
    <citation type="submission" date="2023-06" db="EMBL/GenBank/DDBJ databases">
        <title>Uncultivated large filamentous bacteria from sulfidic sediments reveal new species and different genomic features in energy metabolism and defense.</title>
        <authorList>
            <person name="Fonseca A."/>
        </authorList>
    </citation>
    <scope>NUCLEOTIDE SEQUENCE</scope>
    <source>
        <strain evidence="1">HSG4</strain>
    </source>
</reference>
<protein>
    <submittedName>
        <fullName evidence="1">Uncharacterized protein</fullName>
    </submittedName>
</protein>
<dbReference type="Proteomes" id="UP001171945">
    <property type="component" value="Unassembled WGS sequence"/>
</dbReference>
<gene>
    <name evidence="1" type="ORF">QUF54_01875</name>
</gene>
<dbReference type="EMBL" id="JAUCGM010000052">
    <property type="protein sequence ID" value="MDM8562079.1"/>
    <property type="molecule type" value="Genomic_DNA"/>
</dbReference>
<comment type="caution">
    <text evidence="1">The sequence shown here is derived from an EMBL/GenBank/DDBJ whole genome shotgun (WGS) entry which is preliminary data.</text>
</comment>
<evidence type="ECO:0000313" key="1">
    <source>
        <dbReference type="EMBL" id="MDM8562079.1"/>
    </source>
</evidence>
<proteinExistence type="predicted"/>
<evidence type="ECO:0000313" key="2">
    <source>
        <dbReference type="Proteomes" id="UP001171945"/>
    </source>
</evidence>